<dbReference type="AlphaFoldDB" id="A0A0F9JSY9"/>
<reference evidence="1" key="1">
    <citation type="journal article" date="2015" name="Nature">
        <title>Complex archaea that bridge the gap between prokaryotes and eukaryotes.</title>
        <authorList>
            <person name="Spang A."/>
            <person name="Saw J.H."/>
            <person name="Jorgensen S.L."/>
            <person name="Zaremba-Niedzwiedzka K."/>
            <person name="Martijn J."/>
            <person name="Lind A.E."/>
            <person name="van Eijk R."/>
            <person name="Schleper C."/>
            <person name="Guy L."/>
            <person name="Ettema T.J."/>
        </authorList>
    </citation>
    <scope>NUCLEOTIDE SEQUENCE</scope>
</reference>
<proteinExistence type="predicted"/>
<protein>
    <submittedName>
        <fullName evidence="1">Uncharacterized protein</fullName>
    </submittedName>
</protein>
<organism evidence="1">
    <name type="scientific">marine sediment metagenome</name>
    <dbReference type="NCBI Taxonomy" id="412755"/>
    <lineage>
        <taxon>unclassified sequences</taxon>
        <taxon>metagenomes</taxon>
        <taxon>ecological metagenomes</taxon>
    </lineage>
</organism>
<dbReference type="EMBL" id="LAZR01009383">
    <property type="protein sequence ID" value="KKM72934.1"/>
    <property type="molecule type" value="Genomic_DNA"/>
</dbReference>
<comment type="caution">
    <text evidence="1">The sequence shown here is derived from an EMBL/GenBank/DDBJ whole genome shotgun (WGS) entry which is preliminary data.</text>
</comment>
<name>A0A0F9JSY9_9ZZZZ</name>
<sequence length="210" mass="22960">MRAVLFPTRRRIIRCVVRGSDRALNKLGQPNEDSAAEIKTALEEASADATWPVSFFDGGSKLQPTVGMVHASDVPPVTRVLLGNWDGYLRFYDDSVSSDDGEPFSNHVVYGPMLLGKSGAHEGMITELIGVPAEGSGDVDWELKVGKTIERAKNATAFTSGTWREGINRTIRTRARGYAWYLKLKGKGGAPWAMERITAGLQTSGRQQYA</sequence>
<evidence type="ECO:0000313" key="1">
    <source>
        <dbReference type="EMBL" id="KKM72934.1"/>
    </source>
</evidence>
<gene>
    <name evidence="1" type="ORF">LCGC14_1415580</name>
</gene>
<accession>A0A0F9JSY9</accession>